<dbReference type="RefSeq" id="WP_057930861.1">
    <property type="nucleotide sequence ID" value="NZ_LMZQ01000002.1"/>
</dbReference>
<reference evidence="2 3" key="1">
    <citation type="submission" date="2015-11" db="EMBL/GenBank/DDBJ databases">
        <title>Sequence of Pedobacter ginsenosidimutans.</title>
        <authorList>
            <person name="Carson E."/>
            <person name="Keyser V."/>
            <person name="Newman J."/>
            <person name="Miller J."/>
        </authorList>
    </citation>
    <scope>NUCLEOTIDE SEQUENCE [LARGE SCALE GENOMIC DNA]</scope>
    <source>
        <strain evidence="2 3">KACC 14530</strain>
    </source>
</reference>
<sequence length="234" mass="26423">MNMRALVLELKYQDQIGNIRAVEGWSACRQDELIWLKGPLDNKHNQVLIDSLPILASYKLDGQNRLFPDGKLTPVALLEVMEWKTLTEFMPLEMPVSAIPAQQAPLMPVNLLRSQNPYPAYALQTNFMAWKKYVDGAPQIRLQKLKFVVSTAQEVLIIGDPLPPIPGKTFWLNGNLLVPAGYNFDPPFLGNLLNQKLKPIIPSYILFNESGRQNTIAIDLFKPADRAVVRQVSF</sequence>
<evidence type="ECO:0000313" key="3">
    <source>
        <dbReference type="Proteomes" id="UP000051950"/>
    </source>
</evidence>
<accession>A0A0T5VUB3</accession>
<dbReference type="Pfam" id="PF19918">
    <property type="entry name" value="bpX2"/>
    <property type="match status" value="1"/>
</dbReference>
<proteinExistence type="predicted"/>
<evidence type="ECO:0000313" key="2">
    <source>
        <dbReference type="EMBL" id="KRT17466.1"/>
    </source>
</evidence>
<feature type="domain" description="MoxR-vWA-beta-propeller ternary system" evidence="1">
    <location>
        <begin position="7"/>
        <end position="230"/>
    </location>
</feature>
<gene>
    <name evidence="2" type="ORF">ASU31_02670</name>
</gene>
<dbReference type="EMBL" id="LMZQ01000002">
    <property type="protein sequence ID" value="KRT17466.1"/>
    <property type="molecule type" value="Genomic_DNA"/>
</dbReference>
<protein>
    <recommendedName>
        <fullName evidence="1">MoxR-vWA-beta-propeller ternary system domain-containing protein</fullName>
    </recommendedName>
</protein>
<organism evidence="2 3">
    <name type="scientific">Pedobacter ginsenosidimutans</name>
    <dbReference type="NCBI Taxonomy" id="687842"/>
    <lineage>
        <taxon>Bacteria</taxon>
        <taxon>Pseudomonadati</taxon>
        <taxon>Bacteroidota</taxon>
        <taxon>Sphingobacteriia</taxon>
        <taxon>Sphingobacteriales</taxon>
        <taxon>Sphingobacteriaceae</taxon>
        <taxon>Pedobacter</taxon>
    </lineage>
</organism>
<keyword evidence="3" id="KW-1185">Reference proteome</keyword>
<dbReference type="AlphaFoldDB" id="A0A0T5VUB3"/>
<evidence type="ECO:0000259" key="1">
    <source>
        <dbReference type="Pfam" id="PF19918"/>
    </source>
</evidence>
<dbReference type="InterPro" id="IPR045552">
    <property type="entry name" value="bpX2"/>
</dbReference>
<comment type="caution">
    <text evidence="2">The sequence shown here is derived from an EMBL/GenBank/DDBJ whole genome shotgun (WGS) entry which is preliminary data.</text>
</comment>
<dbReference type="Proteomes" id="UP000051950">
    <property type="component" value="Unassembled WGS sequence"/>
</dbReference>
<name>A0A0T5VUB3_9SPHI</name>
<dbReference type="STRING" id="687842.ASU31_02670"/>